<dbReference type="Gene3D" id="1.10.10.60">
    <property type="entry name" value="Homeodomain-like"/>
    <property type="match status" value="1"/>
</dbReference>
<accession>A0ABT8TFV3</accession>
<dbReference type="PANTHER" id="PTHR30055">
    <property type="entry name" value="HTH-TYPE TRANSCRIPTIONAL REGULATOR RUTR"/>
    <property type="match status" value="1"/>
</dbReference>
<protein>
    <submittedName>
        <fullName evidence="4">TetR/AcrR family transcriptional regulator</fullName>
    </submittedName>
</protein>
<comment type="caution">
    <text evidence="4">The sequence shown here is derived from an EMBL/GenBank/DDBJ whole genome shotgun (WGS) entry which is preliminary data.</text>
</comment>
<dbReference type="InterPro" id="IPR050109">
    <property type="entry name" value="HTH-type_TetR-like_transc_reg"/>
</dbReference>
<dbReference type="InterPro" id="IPR009057">
    <property type="entry name" value="Homeodomain-like_sf"/>
</dbReference>
<feature type="DNA-binding region" description="H-T-H motif" evidence="2">
    <location>
        <begin position="28"/>
        <end position="47"/>
    </location>
</feature>
<dbReference type="SUPFAM" id="SSF46689">
    <property type="entry name" value="Homeodomain-like"/>
    <property type="match status" value="1"/>
</dbReference>
<proteinExistence type="predicted"/>
<dbReference type="RefSeq" id="WP_302711668.1">
    <property type="nucleotide sequence ID" value="NZ_JAULRT010000035.1"/>
</dbReference>
<sequence>MTLSEKKRLQIIASAEALFASSGLEATSMDQIAAHAGVSKRTVYNHFATKTELFAAILEAMFSKVDQGPLITYDAARPVDQQLTDIARQEVAMLASPAFLQVARVAFLQLLKDAALAQAINKPSMGCLRYLEPFLKEAVADKALDITDSELAAKQFVFQLKSLIFYPLLYSLSDDMSQHEYFIEETVKLFMARYRPLA</sequence>
<gene>
    <name evidence="4" type="ORF">QWI16_05075</name>
</gene>
<evidence type="ECO:0000313" key="5">
    <source>
        <dbReference type="Proteomes" id="UP001168380"/>
    </source>
</evidence>
<dbReference type="Gene3D" id="1.10.357.10">
    <property type="entry name" value="Tetracycline Repressor, domain 2"/>
    <property type="match status" value="1"/>
</dbReference>
<keyword evidence="5" id="KW-1185">Reference proteome</keyword>
<dbReference type="Pfam" id="PF00440">
    <property type="entry name" value="TetR_N"/>
    <property type="match status" value="1"/>
</dbReference>
<dbReference type="Proteomes" id="UP001168380">
    <property type="component" value="Unassembled WGS sequence"/>
</dbReference>
<dbReference type="PRINTS" id="PR00455">
    <property type="entry name" value="HTHTETR"/>
</dbReference>
<evidence type="ECO:0000256" key="1">
    <source>
        <dbReference type="ARBA" id="ARBA00023125"/>
    </source>
</evidence>
<organism evidence="4 5">
    <name type="scientific">Gilvimarinus algae</name>
    <dbReference type="NCBI Taxonomy" id="3058037"/>
    <lineage>
        <taxon>Bacteria</taxon>
        <taxon>Pseudomonadati</taxon>
        <taxon>Pseudomonadota</taxon>
        <taxon>Gammaproteobacteria</taxon>
        <taxon>Cellvibrionales</taxon>
        <taxon>Cellvibrionaceae</taxon>
        <taxon>Gilvimarinus</taxon>
    </lineage>
</organism>
<evidence type="ECO:0000313" key="4">
    <source>
        <dbReference type="EMBL" id="MDO3381536.1"/>
    </source>
</evidence>
<dbReference type="InterPro" id="IPR023772">
    <property type="entry name" value="DNA-bd_HTH_TetR-type_CS"/>
</dbReference>
<evidence type="ECO:0000256" key="2">
    <source>
        <dbReference type="PROSITE-ProRule" id="PRU00335"/>
    </source>
</evidence>
<dbReference type="PROSITE" id="PS50977">
    <property type="entry name" value="HTH_TETR_2"/>
    <property type="match status" value="1"/>
</dbReference>
<keyword evidence="1 2" id="KW-0238">DNA-binding</keyword>
<dbReference type="EMBL" id="JAULRT010000035">
    <property type="protein sequence ID" value="MDO3381536.1"/>
    <property type="molecule type" value="Genomic_DNA"/>
</dbReference>
<feature type="domain" description="HTH tetR-type" evidence="3">
    <location>
        <begin position="5"/>
        <end position="65"/>
    </location>
</feature>
<dbReference type="InterPro" id="IPR001647">
    <property type="entry name" value="HTH_TetR"/>
</dbReference>
<name>A0ABT8TFV3_9GAMM</name>
<dbReference type="Pfam" id="PF14246">
    <property type="entry name" value="TetR_C_7"/>
    <property type="match status" value="1"/>
</dbReference>
<dbReference type="InterPro" id="IPR039536">
    <property type="entry name" value="TetR_C_Proteobacteria"/>
</dbReference>
<dbReference type="PANTHER" id="PTHR30055:SF224">
    <property type="entry name" value="TRANSCRIPTIONAL REGULATOR TETR FAMILY"/>
    <property type="match status" value="1"/>
</dbReference>
<dbReference type="PROSITE" id="PS01081">
    <property type="entry name" value="HTH_TETR_1"/>
    <property type="match status" value="1"/>
</dbReference>
<evidence type="ECO:0000259" key="3">
    <source>
        <dbReference type="PROSITE" id="PS50977"/>
    </source>
</evidence>
<reference evidence="4" key="1">
    <citation type="submission" date="2023-07" db="EMBL/GenBank/DDBJ databases">
        <title>Gilvimarinus algae sp. nov., isolated from the surface of Kelp.</title>
        <authorList>
            <person name="Sun Y.Y."/>
            <person name="Gong Y."/>
            <person name="Du Z.J."/>
        </authorList>
    </citation>
    <scope>NUCLEOTIDE SEQUENCE</scope>
    <source>
        <strain evidence="4">SDUM040014</strain>
    </source>
</reference>